<keyword evidence="3" id="KW-1185">Reference proteome</keyword>
<organism evidence="2 3">
    <name type="scientific">Gracilibacillus boraciitolerans JCM 21714</name>
    <dbReference type="NCBI Taxonomy" id="1298598"/>
    <lineage>
        <taxon>Bacteria</taxon>
        <taxon>Bacillati</taxon>
        <taxon>Bacillota</taxon>
        <taxon>Bacilli</taxon>
        <taxon>Bacillales</taxon>
        <taxon>Bacillaceae</taxon>
        <taxon>Gracilibacillus</taxon>
    </lineage>
</organism>
<sequence>MLLFNMMSVSNYLTYESFYVYLISSIILAFISIWGGIRIFYYGVLNYAGLSRKISLIFASILLLFNLFSIFYGGVALNVSI</sequence>
<keyword evidence="1" id="KW-0812">Transmembrane</keyword>
<dbReference type="STRING" id="1298598.JCM21714_3855"/>
<feature type="transmembrane region" description="Helical" evidence="1">
    <location>
        <begin position="56"/>
        <end position="77"/>
    </location>
</feature>
<keyword evidence="1" id="KW-1133">Transmembrane helix</keyword>
<comment type="caution">
    <text evidence="2">The sequence shown here is derived from an EMBL/GenBank/DDBJ whole genome shotgun (WGS) entry which is preliminary data.</text>
</comment>
<feature type="transmembrane region" description="Helical" evidence="1">
    <location>
        <begin position="20"/>
        <end position="44"/>
    </location>
</feature>
<dbReference type="Proteomes" id="UP000019102">
    <property type="component" value="Unassembled WGS sequence"/>
</dbReference>
<accession>W4VMM4</accession>
<reference evidence="2 3" key="1">
    <citation type="journal article" date="2014" name="Genome Announc.">
        <title>Draft Genome Sequence of the Boron-Tolerant and Moderately Halotolerant Bacterium Gracilibacillus boraciitolerans JCM 21714T.</title>
        <authorList>
            <person name="Ahmed I."/>
            <person name="Oshima K."/>
            <person name="Suda W."/>
            <person name="Kitamura K."/>
            <person name="Iida T."/>
            <person name="Ohmori Y."/>
            <person name="Fujiwara T."/>
            <person name="Hattori M."/>
            <person name="Ohkuma M."/>
        </authorList>
    </citation>
    <scope>NUCLEOTIDE SEQUENCE [LARGE SCALE GENOMIC DNA]</scope>
    <source>
        <strain evidence="2 3">JCM 21714</strain>
    </source>
</reference>
<gene>
    <name evidence="2" type="ORF">JCM21714_3855</name>
</gene>
<name>W4VMM4_9BACI</name>
<evidence type="ECO:0000256" key="1">
    <source>
        <dbReference type="SAM" id="Phobius"/>
    </source>
</evidence>
<evidence type="ECO:0000313" key="2">
    <source>
        <dbReference type="EMBL" id="GAE94675.1"/>
    </source>
</evidence>
<dbReference type="AlphaFoldDB" id="W4VMM4"/>
<dbReference type="EMBL" id="BAVS01000029">
    <property type="protein sequence ID" value="GAE94675.1"/>
    <property type="molecule type" value="Genomic_DNA"/>
</dbReference>
<evidence type="ECO:0000313" key="3">
    <source>
        <dbReference type="Proteomes" id="UP000019102"/>
    </source>
</evidence>
<keyword evidence="1" id="KW-0472">Membrane</keyword>
<protein>
    <submittedName>
        <fullName evidence="2">Uncharacterized protein</fullName>
    </submittedName>
</protein>
<proteinExistence type="predicted"/>